<evidence type="ECO:0000256" key="4">
    <source>
        <dbReference type="ARBA" id="ARBA00022857"/>
    </source>
</evidence>
<keyword evidence="5" id="KW-0809">Transit peptide</keyword>
<evidence type="ECO:0000256" key="10">
    <source>
        <dbReference type="ARBA" id="ARBA00048843"/>
    </source>
</evidence>
<evidence type="ECO:0000313" key="13">
    <source>
        <dbReference type="Proteomes" id="UP000630353"/>
    </source>
</evidence>
<evidence type="ECO:0000256" key="5">
    <source>
        <dbReference type="ARBA" id="ARBA00022946"/>
    </source>
</evidence>
<dbReference type="SMART" id="SM00829">
    <property type="entry name" value="PKS_ER"/>
    <property type="match status" value="1"/>
</dbReference>
<organism evidence="12 13">
    <name type="scientific">Thalassobaculum fulvum</name>
    <dbReference type="NCBI Taxonomy" id="1633335"/>
    <lineage>
        <taxon>Bacteria</taxon>
        <taxon>Pseudomonadati</taxon>
        <taxon>Pseudomonadota</taxon>
        <taxon>Alphaproteobacteria</taxon>
        <taxon>Rhodospirillales</taxon>
        <taxon>Thalassobaculaceae</taxon>
        <taxon>Thalassobaculum</taxon>
    </lineage>
</organism>
<dbReference type="InterPro" id="IPR051034">
    <property type="entry name" value="Mito_Enoyl-ACP_Reductase"/>
</dbReference>
<dbReference type="InterPro" id="IPR011032">
    <property type="entry name" value="GroES-like_sf"/>
</dbReference>
<reference evidence="12" key="2">
    <citation type="submission" date="2020-09" db="EMBL/GenBank/DDBJ databases">
        <authorList>
            <person name="Sun Q."/>
            <person name="Kim S."/>
        </authorList>
    </citation>
    <scope>NUCLEOTIDE SEQUENCE</scope>
    <source>
        <strain evidence="12">KCTC 42651</strain>
    </source>
</reference>
<dbReference type="EC" id="1.3.1.104" evidence="9"/>
<keyword evidence="3" id="KW-0276">Fatty acid metabolism</keyword>
<dbReference type="GO" id="GO:0006633">
    <property type="term" value="P:fatty acid biosynthetic process"/>
    <property type="evidence" value="ECO:0007669"/>
    <property type="project" value="UniProtKB-KW"/>
</dbReference>
<evidence type="ECO:0000256" key="3">
    <source>
        <dbReference type="ARBA" id="ARBA00022832"/>
    </source>
</evidence>
<evidence type="ECO:0000259" key="11">
    <source>
        <dbReference type="SMART" id="SM00829"/>
    </source>
</evidence>
<dbReference type="InterPro" id="IPR020843">
    <property type="entry name" value="ER"/>
</dbReference>
<dbReference type="EMBL" id="BMZS01000016">
    <property type="protein sequence ID" value="GHD63276.1"/>
    <property type="molecule type" value="Genomic_DNA"/>
</dbReference>
<evidence type="ECO:0000256" key="1">
    <source>
        <dbReference type="ARBA" id="ARBA00010371"/>
    </source>
</evidence>
<dbReference type="Pfam" id="PF08240">
    <property type="entry name" value="ADH_N"/>
    <property type="match status" value="1"/>
</dbReference>
<sequence>MTHAELTAIGPAETVVRCVEGPALPPPGPGEIVVRIEAAGINPADILMIEGNYAVVPQTPCRLGIEGAGTVKAVGAGVEGLSPGDRVLSLARNNWCTEQLLKPQEVVKLPAGIDPLQAGMLKANPASALLMLTEYVTLQPGDWVLQDAANSAVGLNLASIARARGLKTVNVVRRDSAVEVVKAAGGDVVLVDGPDLPARIRAATGGAEIKLAIDAVAGPIVESLGDALADGGTIVNYGLLSGKPCQLRADQVVFKDVRLVGFWLAKIMPALGYERIAAMYRELAGYVIDGVIDIPVEATYPLTEIQAALAHAKREARGGKVVLTP</sequence>
<evidence type="ECO:0000256" key="9">
    <source>
        <dbReference type="ARBA" id="ARBA00038963"/>
    </source>
</evidence>
<dbReference type="Proteomes" id="UP000630353">
    <property type="component" value="Unassembled WGS sequence"/>
</dbReference>
<comment type="catalytic activity">
    <reaction evidence="10">
        <text>a 2,3-saturated acyl-[ACP] + NADP(+) = a (2E)-enoyl-[ACP] + NADPH + H(+)</text>
        <dbReference type="Rhea" id="RHEA:22564"/>
        <dbReference type="Rhea" id="RHEA-COMP:9925"/>
        <dbReference type="Rhea" id="RHEA-COMP:9926"/>
        <dbReference type="ChEBI" id="CHEBI:15378"/>
        <dbReference type="ChEBI" id="CHEBI:57783"/>
        <dbReference type="ChEBI" id="CHEBI:58349"/>
        <dbReference type="ChEBI" id="CHEBI:78784"/>
        <dbReference type="ChEBI" id="CHEBI:78785"/>
        <dbReference type="EC" id="1.3.1.104"/>
    </reaction>
</comment>
<evidence type="ECO:0000256" key="6">
    <source>
        <dbReference type="ARBA" id="ARBA00023002"/>
    </source>
</evidence>
<evidence type="ECO:0000313" key="12">
    <source>
        <dbReference type="EMBL" id="GHD63276.1"/>
    </source>
</evidence>
<dbReference type="SUPFAM" id="SSF51735">
    <property type="entry name" value="NAD(P)-binding Rossmann-fold domains"/>
    <property type="match status" value="1"/>
</dbReference>
<dbReference type="Gene3D" id="3.40.50.720">
    <property type="entry name" value="NAD(P)-binding Rossmann-like Domain"/>
    <property type="match status" value="1"/>
</dbReference>
<dbReference type="SUPFAM" id="SSF50129">
    <property type="entry name" value="GroES-like"/>
    <property type="match status" value="1"/>
</dbReference>
<dbReference type="InterPro" id="IPR036291">
    <property type="entry name" value="NAD(P)-bd_dom_sf"/>
</dbReference>
<dbReference type="AlphaFoldDB" id="A0A919CSP8"/>
<protein>
    <recommendedName>
        <fullName evidence="9">enoyl-[acyl-carrier-protein] reductase</fullName>
        <ecNumber evidence="9">1.3.1.104</ecNumber>
    </recommendedName>
</protein>
<evidence type="ECO:0000256" key="8">
    <source>
        <dbReference type="ARBA" id="ARBA00023160"/>
    </source>
</evidence>
<keyword evidence="13" id="KW-1185">Reference proteome</keyword>
<dbReference type="PANTHER" id="PTHR43981:SF2">
    <property type="entry name" value="ENOYL-[ACYL-CARRIER-PROTEIN] REDUCTASE, MITOCHONDRIAL"/>
    <property type="match status" value="1"/>
</dbReference>
<evidence type="ECO:0000256" key="2">
    <source>
        <dbReference type="ARBA" id="ARBA00022516"/>
    </source>
</evidence>
<keyword evidence="2" id="KW-0444">Lipid biosynthesis</keyword>
<keyword evidence="8" id="KW-0275">Fatty acid biosynthesis</keyword>
<dbReference type="CDD" id="cd05282">
    <property type="entry name" value="ETR_like"/>
    <property type="match status" value="1"/>
</dbReference>
<proteinExistence type="inferred from homology"/>
<dbReference type="PANTHER" id="PTHR43981">
    <property type="entry name" value="ENOYL-[ACYL-CARRIER-PROTEIN] REDUCTASE, MITOCHONDRIAL"/>
    <property type="match status" value="1"/>
</dbReference>
<reference evidence="12" key="1">
    <citation type="journal article" date="2014" name="Int. J. Syst. Evol. Microbiol.">
        <title>Complete genome sequence of Corynebacterium casei LMG S-19264T (=DSM 44701T), isolated from a smear-ripened cheese.</title>
        <authorList>
            <consortium name="US DOE Joint Genome Institute (JGI-PGF)"/>
            <person name="Walter F."/>
            <person name="Albersmeier A."/>
            <person name="Kalinowski J."/>
            <person name="Ruckert C."/>
        </authorList>
    </citation>
    <scope>NUCLEOTIDE SEQUENCE</scope>
    <source>
        <strain evidence="12">KCTC 42651</strain>
    </source>
</reference>
<keyword evidence="7" id="KW-0443">Lipid metabolism</keyword>
<keyword evidence="6" id="KW-0560">Oxidoreductase</keyword>
<name>A0A919CSP8_9PROT</name>
<gene>
    <name evidence="12" type="ORF">GCM10017083_53290</name>
</gene>
<dbReference type="InterPro" id="IPR013149">
    <property type="entry name" value="ADH-like_C"/>
</dbReference>
<dbReference type="Pfam" id="PF00107">
    <property type="entry name" value="ADH_zinc_N"/>
    <property type="match status" value="1"/>
</dbReference>
<dbReference type="Gene3D" id="3.90.180.10">
    <property type="entry name" value="Medium-chain alcohol dehydrogenases, catalytic domain"/>
    <property type="match status" value="1"/>
</dbReference>
<dbReference type="InterPro" id="IPR013154">
    <property type="entry name" value="ADH-like_N"/>
</dbReference>
<comment type="caution">
    <text evidence="12">The sequence shown here is derived from an EMBL/GenBank/DDBJ whole genome shotgun (WGS) entry which is preliminary data.</text>
</comment>
<keyword evidence="4" id="KW-0521">NADP</keyword>
<evidence type="ECO:0000256" key="7">
    <source>
        <dbReference type="ARBA" id="ARBA00023098"/>
    </source>
</evidence>
<dbReference type="RefSeq" id="WP_189995509.1">
    <property type="nucleotide sequence ID" value="NZ_BMZS01000016.1"/>
</dbReference>
<accession>A0A919CSP8</accession>
<feature type="domain" description="Enoyl reductase (ER)" evidence="11">
    <location>
        <begin position="10"/>
        <end position="323"/>
    </location>
</feature>
<comment type="similarity">
    <text evidence="1">Belongs to the zinc-containing alcohol dehydrogenase family. Quinone oxidoreductase subfamily.</text>
</comment>
<dbReference type="GO" id="GO:0141148">
    <property type="term" value="F:enoyl-[acyl-carrier-protein] reductase (NADPH) activity"/>
    <property type="evidence" value="ECO:0007669"/>
    <property type="project" value="UniProtKB-EC"/>
</dbReference>